<reference evidence="1 2" key="1">
    <citation type="submission" date="2019-09" db="EMBL/GenBank/DDBJ databases">
        <title>Draft genome sequence of Bacillus sp. JC-7.</title>
        <authorList>
            <person name="Tanaka N."/>
            <person name="Shiwa Y."/>
            <person name="Fujita N."/>
            <person name="Tanasupawat S."/>
        </authorList>
    </citation>
    <scope>NUCLEOTIDE SEQUENCE [LARGE SCALE GENOMIC DNA]</scope>
    <source>
        <strain evidence="1 2">JC-7</strain>
    </source>
</reference>
<dbReference type="EMBL" id="BKZQ01000027">
    <property type="protein sequence ID" value="GER70793.1"/>
    <property type="molecule type" value="Genomic_DNA"/>
</dbReference>
<evidence type="ECO:0000313" key="1">
    <source>
        <dbReference type="EMBL" id="GER70793.1"/>
    </source>
</evidence>
<proteinExistence type="predicted"/>
<accession>A0A5J4JFC3</accession>
<protein>
    <submittedName>
        <fullName evidence="1">Uncharacterized protein</fullName>
    </submittedName>
</protein>
<dbReference type="InterPro" id="IPR019658">
    <property type="entry name" value="DUF2515"/>
</dbReference>
<dbReference type="Pfam" id="PF10720">
    <property type="entry name" value="DUF2515"/>
    <property type="match status" value="1"/>
</dbReference>
<organism evidence="1 2">
    <name type="scientific">Weizmannia acidilactici</name>
    <dbReference type="NCBI Taxonomy" id="2607726"/>
    <lineage>
        <taxon>Bacteria</taxon>
        <taxon>Bacillati</taxon>
        <taxon>Bacillota</taxon>
        <taxon>Bacilli</taxon>
        <taxon>Bacillales</taxon>
        <taxon>Bacillaceae</taxon>
        <taxon>Heyndrickxia</taxon>
    </lineage>
</organism>
<sequence length="147" mass="16785">MIHLIPLSVLTIAPPNPKMIFFTRHREKTPVERIKAALKKTTEKPVELKKGEAILIQQIRRHTAELNTNNVTRTKAYLDFYHLHPEIHWAFLGHMVSRNGGWSMTDLKGELLSRLLSEKDKQSFFCFFGTRELAHIPGCVSANAAVP</sequence>
<name>A0A5J4JFC3_9BACI</name>
<evidence type="ECO:0000313" key="2">
    <source>
        <dbReference type="Proteomes" id="UP000391919"/>
    </source>
</evidence>
<gene>
    <name evidence="1" type="ORF">BpJC7_20960</name>
</gene>
<comment type="caution">
    <text evidence="1">The sequence shown here is derived from an EMBL/GenBank/DDBJ whole genome shotgun (WGS) entry which is preliminary data.</text>
</comment>
<keyword evidence="2" id="KW-1185">Reference proteome</keyword>
<dbReference type="Proteomes" id="UP000391919">
    <property type="component" value="Unassembled WGS sequence"/>
</dbReference>
<dbReference type="AlphaFoldDB" id="A0A5J4JFC3"/>